<comment type="pathway">
    <text evidence="2 6">Cofactor biosynthesis; molybdopterin biosynthesis.</text>
</comment>
<dbReference type="PANTHER" id="PTHR10192:SF5">
    <property type="entry name" value="GEPHYRIN"/>
    <property type="match status" value="1"/>
</dbReference>
<evidence type="ECO:0000259" key="7">
    <source>
        <dbReference type="SMART" id="SM00852"/>
    </source>
</evidence>
<dbReference type="Gene3D" id="3.40.980.10">
    <property type="entry name" value="MoaB/Mog-like domain"/>
    <property type="match status" value="1"/>
</dbReference>
<dbReference type="Gene3D" id="2.170.190.11">
    <property type="entry name" value="Molybdopterin biosynthesis moea protein, domain 3"/>
    <property type="match status" value="1"/>
</dbReference>
<dbReference type="KEGG" id="suln:FJR47_08795"/>
<dbReference type="SMART" id="SM00852">
    <property type="entry name" value="MoCF_biosynth"/>
    <property type="match status" value="1"/>
</dbReference>
<dbReference type="InterPro" id="IPR005111">
    <property type="entry name" value="MoeA_C_domain_IV"/>
</dbReference>
<dbReference type="GO" id="GO:0006777">
    <property type="term" value="P:Mo-molybdopterin cofactor biosynthetic process"/>
    <property type="evidence" value="ECO:0007669"/>
    <property type="project" value="UniProtKB-UniRule"/>
</dbReference>
<dbReference type="Pfam" id="PF03454">
    <property type="entry name" value="MoeA_C"/>
    <property type="match status" value="1"/>
</dbReference>
<evidence type="ECO:0000256" key="5">
    <source>
        <dbReference type="ARBA" id="ARBA00047317"/>
    </source>
</evidence>
<comment type="function">
    <text evidence="1 6">Catalyzes the insertion of molybdate into adenylated molybdopterin with the concomitant release of AMP.</text>
</comment>
<dbReference type="EMBL" id="CP041166">
    <property type="protein sequence ID" value="QFR44010.1"/>
    <property type="molecule type" value="Genomic_DNA"/>
</dbReference>
<proteinExistence type="inferred from homology"/>
<evidence type="ECO:0000256" key="1">
    <source>
        <dbReference type="ARBA" id="ARBA00002901"/>
    </source>
</evidence>
<dbReference type="SUPFAM" id="SSF63882">
    <property type="entry name" value="MoeA N-terminal region -like"/>
    <property type="match status" value="1"/>
</dbReference>
<dbReference type="EC" id="2.10.1.1" evidence="6"/>
<evidence type="ECO:0000313" key="9">
    <source>
        <dbReference type="Proteomes" id="UP000326061"/>
    </source>
</evidence>
<keyword evidence="9" id="KW-1185">Reference proteome</keyword>
<dbReference type="InterPro" id="IPR036135">
    <property type="entry name" value="MoeA_linker/N_sf"/>
</dbReference>
<dbReference type="InterPro" id="IPR036425">
    <property type="entry name" value="MoaB/Mog-like_dom_sf"/>
</dbReference>
<dbReference type="RefSeq" id="WP_152300070.1">
    <property type="nucleotide sequence ID" value="NZ_CP041166.1"/>
</dbReference>
<keyword evidence="6" id="KW-0479">Metal-binding</keyword>
<dbReference type="GO" id="GO:0061599">
    <property type="term" value="F:molybdopterin molybdotransferase activity"/>
    <property type="evidence" value="ECO:0007669"/>
    <property type="project" value="UniProtKB-UniRule"/>
</dbReference>
<dbReference type="SUPFAM" id="SSF63867">
    <property type="entry name" value="MoeA C-terminal domain-like"/>
    <property type="match status" value="1"/>
</dbReference>
<dbReference type="Pfam" id="PF03453">
    <property type="entry name" value="MoeA_N"/>
    <property type="match status" value="1"/>
</dbReference>
<feature type="domain" description="MoaB/Mog" evidence="7">
    <location>
        <begin position="173"/>
        <end position="310"/>
    </location>
</feature>
<dbReference type="InterPro" id="IPR038987">
    <property type="entry name" value="MoeA-like"/>
</dbReference>
<dbReference type="SUPFAM" id="SSF53218">
    <property type="entry name" value="Molybdenum cofactor biosynthesis proteins"/>
    <property type="match status" value="1"/>
</dbReference>
<keyword evidence="6" id="KW-0500">Molybdenum</keyword>
<dbReference type="Pfam" id="PF00994">
    <property type="entry name" value="MoCF_biosynth"/>
    <property type="match status" value="1"/>
</dbReference>
<dbReference type="Gene3D" id="3.90.105.10">
    <property type="entry name" value="Molybdopterin biosynthesis moea protein, domain 2"/>
    <property type="match status" value="1"/>
</dbReference>
<evidence type="ECO:0000256" key="6">
    <source>
        <dbReference type="RuleBase" id="RU365090"/>
    </source>
</evidence>
<dbReference type="Gene3D" id="2.40.340.10">
    <property type="entry name" value="MoeA, C-terminal, domain IV"/>
    <property type="match status" value="1"/>
</dbReference>
<reference evidence="9" key="1">
    <citation type="submission" date="2019-06" db="EMBL/GenBank/DDBJ databases">
        <title>Sulfurimonas gotlandica sp. nov., a chemoautotrophic and psychrotolerant epsilonproteobacterium isolated from a pelagic redoxcline, and an emended description of the genus Sulfurimonas.</title>
        <authorList>
            <person name="Wang S."/>
            <person name="Jiang L."/>
            <person name="Shao Z."/>
        </authorList>
    </citation>
    <scope>NUCLEOTIDE SEQUENCE [LARGE SCALE GENOMIC DNA]</scope>
    <source>
        <strain evidence="9">1-1N</strain>
    </source>
</reference>
<dbReference type="GO" id="GO:0005829">
    <property type="term" value="C:cytosol"/>
    <property type="evidence" value="ECO:0007669"/>
    <property type="project" value="TreeGrafter"/>
</dbReference>
<keyword evidence="4 6" id="KW-0501">Molybdenum cofactor biosynthesis</keyword>
<keyword evidence="6" id="KW-0808">Transferase</keyword>
<organism evidence="8 9">
    <name type="scientific">Sulfurimonas xiamenensis</name>
    <dbReference type="NCBI Taxonomy" id="2590021"/>
    <lineage>
        <taxon>Bacteria</taxon>
        <taxon>Pseudomonadati</taxon>
        <taxon>Campylobacterota</taxon>
        <taxon>Epsilonproteobacteria</taxon>
        <taxon>Campylobacterales</taxon>
        <taxon>Sulfurimonadaceae</taxon>
        <taxon>Sulfurimonas</taxon>
    </lineage>
</organism>
<dbReference type="Proteomes" id="UP000326061">
    <property type="component" value="Chromosome"/>
</dbReference>
<evidence type="ECO:0000256" key="4">
    <source>
        <dbReference type="ARBA" id="ARBA00023150"/>
    </source>
</evidence>
<name>A0AAJ4A506_9BACT</name>
<gene>
    <name evidence="8" type="ORF">FJR47_08795</name>
</gene>
<evidence type="ECO:0000256" key="3">
    <source>
        <dbReference type="ARBA" id="ARBA00010763"/>
    </source>
</evidence>
<dbReference type="GO" id="GO:0046872">
    <property type="term" value="F:metal ion binding"/>
    <property type="evidence" value="ECO:0007669"/>
    <property type="project" value="UniProtKB-UniRule"/>
</dbReference>
<dbReference type="NCBIfam" id="TIGR00177">
    <property type="entry name" value="molyb_syn"/>
    <property type="match status" value="1"/>
</dbReference>
<keyword evidence="6" id="KW-0460">Magnesium</keyword>
<dbReference type="CDD" id="cd00887">
    <property type="entry name" value="MoeA"/>
    <property type="match status" value="1"/>
</dbReference>
<dbReference type="InterPro" id="IPR036688">
    <property type="entry name" value="MoeA_C_domain_IV_sf"/>
</dbReference>
<comment type="similarity">
    <text evidence="3 6">Belongs to the MoeA family.</text>
</comment>
<comment type="cofactor">
    <cofactor evidence="6">
        <name>Mg(2+)</name>
        <dbReference type="ChEBI" id="CHEBI:18420"/>
    </cofactor>
</comment>
<sequence>MAVTIEEAFEYIYKNTTAKSIKILPIEQVLGYVLAEDIIASHNLPPYDNSAMDGYAVKVEDAGKEVKVNHTIFAGDDSKEELKSGFAIKIMTGARVPKGCETIVPIEDAVISQDKIKLPKKLKPFRHIRLCGEDIKSATTLLKRGQRLQAHHITLLASQGISHTKVYKKPKVAIFASGNELKMHFENVTSYQLYNTNTPTFFSRVKELGCEVDFIGTSQDSLKDIQEHIKSALESDLIITSGGVSVGDADFTKEAFGAFGYEIFFDKIDIKPGKPTTFGRIKDTLILNLPGNPLAAALNFELFGQSIILALSGDKAKYINTIETKMADDYTLKPGRRSLIPGYFDGIKFIPHKKFAPGMISPLAASNAYIIIENDCEILKKDAKVKIIPTRFSFNSKEINDLINTTKE</sequence>
<comment type="catalytic activity">
    <reaction evidence="5">
        <text>adenylyl-molybdopterin + molybdate = Mo-molybdopterin + AMP + H(+)</text>
        <dbReference type="Rhea" id="RHEA:35047"/>
        <dbReference type="ChEBI" id="CHEBI:15378"/>
        <dbReference type="ChEBI" id="CHEBI:36264"/>
        <dbReference type="ChEBI" id="CHEBI:62727"/>
        <dbReference type="ChEBI" id="CHEBI:71302"/>
        <dbReference type="ChEBI" id="CHEBI:456215"/>
        <dbReference type="EC" id="2.10.1.1"/>
    </reaction>
</comment>
<dbReference type="AlphaFoldDB" id="A0AAJ4A506"/>
<dbReference type="InterPro" id="IPR005110">
    <property type="entry name" value="MoeA_linker/N"/>
</dbReference>
<dbReference type="PANTHER" id="PTHR10192">
    <property type="entry name" value="MOLYBDOPTERIN BIOSYNTHESIS PROTEIN"/>
    <property type="match status" value="1"/>
</dbReference>
<dbReference type="InterPro" id="IPR001453">
    <property type="entry name" value="MoaB/Mog_dom"/>
</dbReference>
<accession>A0AAJ4A506</accession>
<evidence type="ECO:0000313" key="8">
    <source>
        <dbReference type="EMBL" id="QFR44010.1"/>
    </source>
</evidence>
<evidence type="ECO:0000256" key="2">
    <source>
        <dbReference type="ARBA" id="ARBA00005046"/>
    </source>
</evidence>
<protein>
    <recommendedName>
        <fullName evidence="6">Molybdopterin molybdenumtransferase</fullName>
        <ecNumber evidence="6">2.10.1.1</ecNumber>
    </recommendedName>
</protein>